<sequence>MRSQESSLPKRWTFAHWDSLWSTLRPRSKWYGLLCLIKSCTSQTWCSSDERVCVSCMHGNFTGRVWQSWPTRHPTPPGCHCPRPSTIHCPETRFKADMAALGAALARRRFTRCSVCENGTEDNPFRCLHLIHQHDEPTRPSVPSCKRRTTCMPFTPFVDPGSHFLHRLPLNGTRGGILHSSRCRVNVLPCISRAHESATADSKSPSVTQPSRARSPSSGKGADESHSSLSFSRTRSPTIHAVALPGPRHFDNGGKPHESIVEPGERSKDPMGASTHRHAIV</sequence>
<comment type="caution">
    <text evidence="2">The sequence shown here is derived from an EMBL/GenBank/DDBJ whole genome shotgun (WGS) entry which is preliminary data.</text>
</comment>
<dbReference type="HOGENOM" id="CLU_991062_0_0_1"/>
<evidence type="ECO:0000313" key="2">
    <source>
        <dbReference type="EMBL" id="KDN46997.1"/>
    </source>
</evidence>
<dbReference type="GeneID" id="25261225"/>
<feature type="compositionally biased region" description="Polar residues" evidence="1">
    <location>
        <begin position="199"/>
        <end position="218"/>
    </location>
</feature>
<keyword evidence="3" id="KW-1185">Reference proteome</keyword>
<name>A0A066VZ46_TILAU</name>
<feature type="compositionally biased region" description="Basic and acidic residues" evidence="1">
    <location>
        <begin position="248"/>
        <end position="269"/>
    </location>
</feature>
<dbReference type="RefSeq" id="XP_013243733.1">
    <property type="nucleotide sequence ID" value="XM_013388279.1"/>
</dbReference>
<gene>
    <name evidence="2" type="ORF">K437DRAFT_102910</name>
</gene>
<protein>
    <submittedName>
        <fullName evidence="2">Uncharacterized protein</fullName>
    </submittedName>
</protein>
<feature type="region of interest" description="Disordered" evidence="1">
    <location>
        <begin position="196"/>
        <end position="281"/>
    </location>
</feature>
<dbReference type="Proteomes" id="UP000027361">
    <property type="component" value="Unassembled WGS sequence"/>
</dbReference>
<dbReference type="EMBL" id="JMSN01000032">
    <property type="protein sequence ID" value="KDN46997.1"/>
    <property type="molecule type" value="Genomic_DNA"/>
</dbReference>
<dbReference type="InParanoid" id="A0A066VZ46"/>
<proteinExistence type="predicted"/>
<dbReference type="AlphaFoldDB" id="A0A066VZ46"/>
<evidence type="ECO:0000256" key="1">
    <source>
        <dbReference type="SAM" id="MobiDB-lite"/>
    </source>
</evidence>
<accession>A0A066VZ46</accession>
<organism evidence="2 3">
    <name type="scientific">Tilletiaria anomala (strain ATCC 24038 / CBS 436.72 / UBC 951)</name>
    <dbReference type="NCBI Taxonomy" id="1037660"/>
    <lineage>
        <taxon>Eukaryota</taxon>
        <taxon>Fungi</taxon>
        <taxon>Dikarya</taxon>
        <taxon>Basidiomycota</taxon>
        <taxon>Ustilaginomycotina</taxon>
        <taxon>Exobasidiomycetes</taxon>
        <taxon>Georgefischeriales</taxon>
        <taxon>Tilletiariaceae</taxon>
        <taxon>Tilletiaria</taxon>
    </lineage>
</organism>
<reference evidence="2 3" key="1">
    <citation type="submission" date="2014-05" db="EMBL/GenBank/DDBJ databases">
        <title>Draft genome sequence of a rare smut relative, Tilletiaria anomala UBC 951.</title>
        <authorList>
            <consortium name="DOE Joint Genome Institute"/>
            <person name="Toome M."/>
            <person name="Kuo A."/>
            <person name="Henrissat B."/>
            <person name="Lipzen A."/>
            <person name="Tritt A."/>
            <person name="Yoshinaga Y."/>
            <person name="Zane M."/>
            <person name="Barry K."/>
            <person name="Grigoriev I.V."/>
            <person name="Spatafora J.W."/>
            <person name="Aimea M.C."/>
        </authorList>
    </citation>
    <scope>NUCLEOTIDE SEQUENCE [LARGE SCALE GENOMIC DNA]</scope>
    <source>
        <strain evidence="2 3">UBC 951</strain>
    </source>
</reference>
<evidence type="ECO:0000313" key="3">
    <source>
        <dbReference type="Proteomes" id="UP000027361"/>
    </source>
</evidence>
<feature type="compositionally biased region" description="Low complexity" evidence="1">
    <location>
        <begin position="227"/>
        <end position="236"/>
    </location>
</feature>